<dbReference type="GO" id="GO:0000139">
    <property type="term" value="C:Golgi membrane"/>
    <property type="evidence" value="ECO:0007669"/>
    <property type="project" value="TreeGrafter"/>
</dbReference>
<keyword evidence="6 9" id="KW-1133">Transmembrane helix</keyword>
<feature type="transmembrane region" description="Helical" evidence="9">
    <location>
        <begin position="337"/>
        <end position="355"/>
    </location>
</feature>
<dbReference type="GO" id="GO:0005886">
    <property type="term" value="C:plasma membrane"/>
    <property type="evidence" value="ECO:0007669"/>
    <property type="project" value="TreeGrafter"/>
</dbReference>
<dbReference type="GO" id="GO:0047493">
    <property type="term" value="F:ceramide cholinephosphotransferase activity"/>
    <property type="evidence" value="ECO:0007669"/>
    <property type="project" value="TreeGrafter"/>
</dbReference>
<dbReference type="PROSITE" id="PS50105">
    <property type="entry name" value="SAM_DOMAIN"/>
    <property type="match status" value="1"/>
</dbReference>
<keyword evidence="8 9" id="KW-0472">Membrane</keyword>
<dbReference type="InterPro" id="IPR013761">
    <property type="entry name" value="SAM/pointed_sf"/>
</dbReference>
<feature type="transmembrane region" description="Helical" evidence="9">
    <location>
        <begin position="133"/>
        <end position="157"/>
    </location>
</feature>
<feature type="transmembrane region" description="Helical" evidence="9">
    <location>
        <begin position="288"/>
        <end position="305"/>
    </location>
</feature>
<keyword evidence="3" id="KW-0808">Transferase</keyword>
<feature type="transmembrane region" description="Helical" evidence="9">
    <location>
        <begin position="312"/>
        <end position="331"/>
    </location>
</feature>
<evidence type="ECO:0000256" key="5">
    <source>
        <dbReference type="ARBA" id="ARBA00022919"/>
    </source>
</evidence>
<evidence type="ECO:0000313" key="11">
    <source>
        <dbReference type="EMBL" id="JAV77223.1"/>
    </source>
</evidence>
<dbReference type="AlphaFoldDB" id="A0A1Y1LU78"/>
<dbReference type="PANTHER" id="PTHR21290">
    <property type="entry name" value="SPHINGOMYELIN SYNTHETASE"/>
    <property type="match status" value="1"/>
</dbReference>
<evidence type="ECO:0000256" key="8">
    <source>
        <dbReference type="ARBA" id="ARBA00023136"/>
    </source>
</evidence>
<evidence type="ECO:0000256" key="9">
    <source>
        <dbReference type="SAM" id="Phobius"/>
    </source>
</evidence>
<proteinExistence type="inferred from homology"/>
<keyword evidence="4 9" id="KW-0812">Transmembrane</keyword>
<sequence length="444" mass="51495">MNELCVVDWSISDTQKWLEKEGLSLETRTILCEANRMSGKFFLALTEQDFAMEPISKLILRDRKCLYMAVKLLQRENQNSMISLGLIELPSVSLYTPNNSYLKHNDYSDYCESDFISRPASEDGRSQKLPPEIFKLFISFCYLIFVTWITAFVMVIVHDRVPDMNKYPPLPDIFLDNVPLIPWAFDMCEISGTILLTIWLVVLIFHKHRFILMRRVFALSGTVFLLRCITMLITSLSVPGTHLQCRPKNITSGDVFLFSDIAAKISQAYVIWSGGGLAIQGVRTCGDYMFSGHTVALTMLNFFITEYTPRNLYFLHITTWVMNMFGIFFILAAHEHYSIDVFVAFYITSRLFLYYHTLSNHQGLVQRDYRRTRIWFPLFSFFESSVDGIVPNEYDTPSGIVKNIWCVIKCQLNLLRQFAYDCRNRSSFIGDRDMASTMDFKKTK</sequence>
<organism evidence="11">
    <name type="scientific">Photinus pyralis</name>
    <name type="common">Common eastern firefly</name>
    <name type="synonym">Lampyris pyralis</name>
    <dbReference type="NCBI Taxonomy" id="7054"/>
    <lineage>
        <taxon>Eukaryota</taxon>
        <taxon>Metazoa</taxon>
        <taxon>Ecdysozoa</taxon>
        <taxon>Arthropoda</taxon>
        <taxon>Hexapoda</taxon>
        <taxon>Insecta</taxon>
        <taxon>Pterygota</taxon>
        <taxon>Neoptera</taxon>
        <taxon>Endopterygota</taxon>
        <taxon>Coleoptera</taxon>
        <taxon>Polyphaga</taxon>
        <taxon>Elateriformia</taxon>
        <taxon>Elateroidea</taxon>
        <taxon>Lampyridae</taxon>
        <taxon>Lampyrinae</taxon>
        <taxon>Photinus</taxon>
    </lineage>
</organism>
<evidence type="ECO:0000256" key="2">
    <source>
        <dbReference type="ARBA" id="ARBA00005441"/>
    </source>
</evidence>
<accession>A0A1Y1LU78</accession>
<dbReference type="SUPFAM" id="SSF47769">
    <property type="entry name" value="SAM/Pointed domain"/>
    <property type="match status" value="1"/>
</dbReference>
<evidence type="ECO:0000259" key="10">
    <source>
        <dbReference type="PROSITE" id="PS50105"/>
    </source>
</evidence>
<evidence type="ECO:0000256" key="6">
    <source>
        <dbReference type="ARBA" id="ARBA00022989"/>
    </source>
</evidence>
<dbReference type="InterPro" id="IPR025749">
    <property type="entry name" value="Sphingomyelin_synth-like_dom"/>
</dbReference>
<dbReference type="Gene3D" id="1.10.150.50">
    <property type="entry name" value="Transcription Factor, Ets-1"/>
    <property type="match status" value="1"/>
</dbReference>
<dbReference type="GO" id="GO:0046513">
    <property type="term" value="P:ceramide biosynthetic process"/>
    <property type="evidence" value="ECO:0007669"/>
    <property type="project" value="TreeGrafter"/>
</dbReference>
<reference evidence="11" key="1">
    <citation type="journal article" date="2016" name="Sci. Rep.">
        <title>Molecular characterization of firefly nuptial gifts: a multi-omics approach sheds light on postcopulatory sexual selection.</title>
        <authorList>
            <person name="Al-Wathiqui N."/>
            <person name="Fallon T.R."/>
            <person name="South A."/>
            <person name="Weng J.K."/>
            <person name="Lewis S.M."/>
        </authorList>
    </citation>
    <scope>NUCLEOTIDE SEQUENCE</scope>
</reference>
<protein>
    <recommendedName>
        <fullName evidence="10">SAM domain-containing protein</fullName>
    </recommendedName>
</protein>
<evidence type="ECO:0000256" key="7">
    <source>
        <dbReference type="ARBA" id="ARBA00023098"/>
    </source>
</evidence>
<evidence type="ECO:0000256" key="4">
    <source>
        <dbReference type="ARBA" id="ARBA00022692"/>
    </source>
</evidence>
<dbReference type="InterPro" id="IPR045221">
    <property type="entry name" value="Sphingomyelin_synth-like"/>
</dbReference>
<comment type="similarity">
    <text evidence="2">Belongs to the sphingomyelin synthase family.</text>
</comment>
<keyword evidence="5" id="KW-0746">Sphingolipid metabolism</keyword>
<dbReference type="InterPro" id="IPR001660">
    <property type="entry name" value="SAM"/>
</dbReference>
<keyword evidence="7" id="KW-0443">Lipid metabolism</keyword>
<name>A0A1Y1LU78_PHOPY</name>
<feature type="transmembrane region" description="Helical" evidence="9">
    <location>
        <begin position="180"/>
        <end position="205"/>
    </location>
</feature>
<dbReference type="PANTHER" id="PTHR21290:SF25">
    <property type="entry name" value="SPHINGOMYELIN SYNTHASE-RELATED PROTEIN 1"/>
    <property type="match status" value="1"/>
</dbReference>
<evidence type="ECO:0000256" key="1">
    <source>
        <dbReference type="ARBA" id="ARBA00004141"/>
    </source>
</evidence>
<evidence type="ECO:0000256" key="3">
    <source>
        <dbReference type="ARBA" id="ARBA00022679"/>
    </source>
</evidence>
<feature type="domain" description="SAM" evidence="10">
    <location>
        <begin position="9"/>
        <end position="76"/>
    </location>
</feature>
<feature type="transmembrane region" description="Helical" evidence="9">
    <location>
        <begin position="217"/>
        <end position="238"/>
    </location>
</feature>
<dbReference type="GO" id="GO:0033188">
    <property type="term" value="F:sphingomyelin synthase activity"/>
    <property type="evidence" value="ECO:0007669"/>
    <property type="project" value="TreeGrafter"/>
</dbReference>
<dbReference type="GO" id="GO:0005789">
    <property type="term" value="C:endoplasmic reticulum membrane"/>
    <property type="evidence" value="ECO:0007669"/>
    <property type="project" value="TreeGrafter"/>
</dbReference>
<comment type="subcellular location">
    <subcellularLocation>
        <location evidence="1">Membrane</location>
        <topology evidence="1">Multi-pass membrane protein</topology>
    </subcellularLocation>
</comment>
<dbReference type="Pfam" id="PF14360">
    <property type="entry name" value="PAP2_C"/>
    <property type="match status" value="1"/>
</dbReference>
<dbReference type="EMBL" id="GEZM01046461">
    <property type="protein sequence ID" value="JAV77223.1"/>
    <property type="molecule type" value="Transcribed_RNA"/>
</dbReference>